<feature type="region of interest" description="Disordered" evidence="1">
    <location>
        <begin position="524"/>
        <end position="544"/>
    </location>
</feature>
<dbReference type="Gene3D" id="3.30.470.20">
    <property type="entry name" value="ATP-grasp fold, B domain"/>
    <property type="match status" value="1"/>
</dbReference>
<reference evidence="3 4" key="1">
    <citation type="submission" date="2024-02" db="EMBL/GenBank/DDBJ databases">
        <title>De novo assembly and annotation of 12 fungi associated with fruit tree decline syndrome in Ontario, Canada.</title>
        <authorList>
            <person name="Sulman M."/>
            <person name="Ellouze W."/>
            <person name="Ilyukhin E."/>
        </authorList>
    </citation>
    <scope>NUCLEOTIDE SEQUENCE [LARGE SCALE GENOMIC DNA]</scope>
    <source>
        <strain evidence="3 4">M42-189</strain>
    </source>
</reference>
<organism evidence="3 4">
    <name type="scientific">Paraconiothyrium brasiliense</name>
    <dbReference type="NCBI Taxonomy" id="300254"/>
    <lineage>
        <taxon>Eukaryota</taxon>
        <taxon>Fungi</taxon>
        <taxon>Dikarya</taxon>
        <taxon>Ascomycota</taxon>
        <taxon>Pezizomycotina</taxon>
        <taxon>Dothideomycetes</taxon>
        <taxon>Pleosporomycetidae</taxon>
        <taxon>Pleosporales</taxon>
        <taxon>Massarineae</taxon>
        <taxon>Didymosphaeriaceae</taxon>
        <taxon>Paraconiothyrium</taxon>
    </lineage>
</organism>
<dbReference type="PANTHER" id="PTHR11117">
    <property type="entry name" value="SUCCINYL-COA LIGASE SUBUNIT ALPHA"/>
    <property type="match status" value="1"/>
</dbReference>
<sequence>MSKADMRLQKNRHVEKQCMWKTQFATANAQESIEWGTNIVGGTNPKKAGTEHLGRPVFATVKEAMREVKPDATGIYVAAPHAAAAIEEAIEAEVPLIVAVAEHIPLHDIMRTQSKSRFVGANAPGIISAIGKCRIGFQPLPTFSPGHVGIVAKSGTLSYETVASLTRSGLGQSLCIGMGGDVIAGTNHVDALKVFENDDDTEAIILVGELGGTSEEEAADWIRDYRKRAKDPKPIAALIGGFQAAPGRIMGHAGAWTGIGEGTAESKYRALENVGVTMVDHPAKFGTVMKEILAKSGRNVKKIEQSAAQAQQRRSYHTASHFPRRPIPASPSPLTQQKRCLHINAQQSANLLQSYNIKVSPTPSSTPESNHFVGITVARSARSPSIIAAPTALQSQIPNRARHFPFDYRKGPSPSIINDAIAYLQLDAAPPKAKAQTAELISNLWKLYKEKEAITASVSLSIPEDRDEVQVYDPHLFFDDAAFKSNNRQADLHALRDTASITAIDREAEAAGIVFIPLDSPTFPGTTSQKATQTPPSSPQEPPRNLVGTLVNGAGLAMNTNDVLALRLLPSTSSANFLDTGGKATSQTIKTSFKLVLSDPRVSVVFVNIFGGLTLCDMIAEGIIMAFKEVGIEKPVVVRLRGTNEKEGQEVLRRARLPIKAFDDFEEAVGEVGRLVGGGNV</sequence>
<feature type="region of interest" description="Disordered" evidence="1">
    <location>
        <begin position="305"/>
        <end position="335"/>
    </location>
</feature>
<accession>A0ABR3R0Q9</accession>
<dbReference type="InterPro" id="IPR016102">
    <property type="entry name" value="Succinyl-CoA_synth-like"/>
</dbReference>
<dbReference type="PANTHER" id="PTHR11117:SF6">
    <property type="entry name" value="SYNTHETASE SUBUNIT ALPHA, PUTATIVE (AFU_ORTHOLOGUE AFUA_1G10830)-RELATED"/>
    <property type="match status" value="1"/>
</dbReference>
<evidence type="ECO:0000313" key="4">
    <source>
        <dbReference type="Proteomes" id="UP001521785"/>
    </source>
</evidence>
<dbReference type="InterPro" id="IPR003781">
    <property type="entry name" value="CoA-bd"/>
</dbReference>
<dbReference type="PRINTS" id="PR01798">
    <property type="entry name" value="SCOASYNTHASE"/>
</dbReference>
<dbReference type="SMART" id="SM00881">
    <property type="entry name" value="CoA_binding"/>
    <property type="match status" value="1"/>
</dbReference>
<dbReference type="InterPro" id="IPR036291">
    <property type="entry name" value="NAD(P)-bd_dom_sf"/>
</dbReference>
<gene>
    <name evidence="3" type="ORF">SLS60_008499</name>
</gene>
<dbReference type="EMBL" id="JAKJXO020000012">
    <property type="protein sequence ID" value="KAL1598011.1"/>
    <property type="molecule type" value="Genomic_DNA"/>
</dbReference>
<protein>
    <recommendedName>
        <fullName evidence="2">CoA-binding domain-containing protein</fullName>
    </recommendedName>
</protein>
<dbReference type="SUPFAM" id="SSF51735">
    <property type="entry name" value="NAD(P)-binding Rossmann-fold domains"/>
    <property type="match status" value="1"/>
</dbReference>
<dbReference type="InterPro" id="IPR005811">
    <property type="entry name" value="SUCC_ACL_C"/>
</dbReference>
<dbReference type="SUPFAM" id="SSF52210">
    <property type="entry name" value="Succinyl-CoA synthetase domains"/>
    <property type="match status" value="2"/>
</dbReference>
<evidence type="ECO:0000256" key="1">
    <source>
        <dbReference type="SAM" id="MobiDB-lite"/>
    </source>
</evidence>
<proteinExistence type="predicted"/>
<dbReference type="Pfam" id="PF02629">
    <property type="entry name" value="CoA_binding"/>
    <property type="match status" value="1"/>
</dbReference>
<evidence type="ECO:0000259" key="2">
    <source>
        <dbReference type="SMART" id="SM00881"/>
    </source>
</evidence>
<keyword evidence="4" id="KW-1185">Reference proteome</keyword>
<dbReference type="Gene3D" id="3.40.50.720">
    <property type="entry name" value="NAD(P)-binding Rossmann-like Domain"/>
    <property type="match status" value="1"/>
</dbReference>
<evidence type="ECO:0000313" key="3">
    <source>
        <dbReference type="EMBL" id="KAL1598011.1"/>
    </source>
</evidence>
<dbReference type="Gene3D" id="3.40.50.261">
    <property type="entry name" value="Succinyl-CoA synthetase domains"/>
    <property type="match status" value="2"/>
</dbReference>
<comment type="caution">
    <text evidence="3">The sequence shown here is derived from an EMBL/GenBank/DDBJ whole genome shotgun (WGS) entry which is preliminary data.</text>
</comment>
<dbReference type="Proteomes" id="UP001521785">
    <property type="component" value="Unassembled WGS sequence"/>
</dbReference>
<feature type="domain" description="CoA-binding" evidence="2">
    <location>
        <begin position="8"/>
        <end position="104"/>
    </location>
</feature>
<name>A0ABR3R0Q9_9PLEO</name>
<dbReference type="Pfam" id="PF00549">
    <property type="entry name" value="Ligase_CoA"/>
    <property type="match status" value="2"/>
</dbReference>